<protein>
    <submittedName>
        <fullName evidence="2">Kinase-like domain-containing protein</fullName>
    </submittedName>
</protein>
<dbReference type="GO" id="GO:0005524">
    <property type="term" value="F:ATP binding"/>
    <property type="evidence" value="ECO:0007669"/>
    <property type="project" value="InterPro"/>
</dbReference>
<dbReference type="Gene3D" id="1.10.510.10">
    <property type="entry name" value="Transferase(Phosphotransferase) domain 1"/>
    <property type="match status" value="1"/>
</dbReference>
<dbReference type="SUPFAM" id="SSF56112">
    <property type="entry name" value="Protein kinase-like (PK-like)"/>
    <property type="match status" value="1"/>
</dbReference>
<evidence type="ECO:0000313" key="2">
    <source>
        <dbReference type="EMBL" id="RIA78892.1"/>
    </source>
</evidence>
<dbReference type="EMBL" id="QKYT01001869">
    <property type="protein sequence ID" value="RIA78892.1"/>
    <property type="molecule type" value="Genomic_DNA"/>
</dbReference>
<gene>
    <name evidence="2" type="ORF">C1645_746267</name>
</gene>
<dbReference type="GO" id="GO:0004672">
    <property type="term" value="F:protein kinase activity"/>
    <property type="evidence" value="ECO:0007669"/>
    <property type="project" value="InterPro"/>
</dbReference>
<dbReference type="PANTHER" id="PTHR23257">
    <property type="entry name" value="SERINE-THREONINE PROTEIN KINASE"/>
    <property type="match status" value="1"/>
</dbReference>
<comment type="caution">
    <text evidence="2">The sequence shown here is derived from an EMBL/GenBank/DDBJ whole genome shotgun (WGS) entry which is preliminary data.</text>
</comment>
<dbReference type="Pfam" id="PF00069">
    <property type="entry name" value="Pkinase"/>
    <property type="match status" value="1"/>
</dbReference>
<keyword evidence="3" id="KW-1185">Reference proteome</keyword>
<dbReference type="OrthoDB" id="2434524at2759"/>
<name>A0A397S026_9GLOM</name>
<dbReference type="InterPro" id="IPR000719">
    <property type="entry name" value="Prot_kinase_dom"/>
</dbReference>
<dbReference type="PROSITE" id="PS50011">
    <property type="entry name" value="PROTEIN_KINASE_DOM"/>
    <property type="match status" value="1"/>
</dbReference>
<evidence type="ECO:0000313" key="3">
    <source>
        <dbReference type="Proteomes" id="UP000265703"/>
    </source>
</evidence>
<sequence>MEFLKKIFCFPFTKIYSKNENLFKENNKNEVNKINIVNTNDEQNNSDNETDLDPYKQAILNQEYGLCPECNQPNTYENWCKECYSKKFQQDFGNWTSGNERIDMFIQESQLNARNNFELLEWIPYNRLRNIQFLAQGGFSTVYKAIWLDGWIQHWDYEKQDWKRYVYERDGQEYKDANNPKIKNPLQINEKYGYSVVLKSLNDSSNINNDFLNEWKLHLQCQHEARSNITSLIPLLGITQDPDTLNYMIVMNEAYDGSLRNNLKIKNYNPNDKFLNLWWLSTQLESLHKLNLVHGDFHNGNILYDDYKYPVISDLGLCRPVSQHNVKNDVYGVLPYIAPEVLR</sequence>
<dbReference type="GO" id="GO:0005737">
    <property type="term" value="C:cytoplasm"/>
    <property type="evidence" value="ECO:0007669"/>
    <property type="project" value="TreeGrafter"/>
</dbReference>
<dbReference type="PANTHER" id="PTHR23257:SF963">
    <property type="entry name" value="AT08303P"/>
    <property type="match status" value="1"/>
</dbReference>
<dbReference type="AlphaFoldDB" id="A0A397S026"/>
<evidence type="ECO:0000259" key="1">
    <source>
        <dbReference type="PROSITE" id="PS50011"/>
    </source>
</evidence>
<keyword evidence="2" id="KW-0418">Kinase</keyword>
<proteinExistence type="predicted"/>
<accession>A0A397S026</accession>
<feature type="non-terminal residue" evidence="2">
    <location>
        <position position="343"/>
    </location>
</feature>
<dbReference type="InterPro" id="IPR011009">
    <property type="entry name" value="Kinase-like_dom_sf"/>
</dbReference>
<feature type="domain" description="Protein kinase" evidence="1">
    <location>
        <begin position="128"/>
        <end position="343"/>
    </location>
</feature>
<organism evidence="2 3">
    <name type="scientific">Glomus cerebriforme</name>
    <dbReference type="NCBI Taxonomy" id="658196"/>
    <lineage>
        <taxon>Eukaryota</taxon>
        <taxon>Fungi</taxon>
        <taxon>Fungi incertae sedis</taxon>
        <taxon>Mucoromycota</taxon>
        <taxon>Glomeromycotina</taxon>
        <taxon>Glomeromycetes</taxon>
        <taxon>Glomerales</taxon>
        <taxon>Glomeraceae</taxon>
        <taxon>Glomus</taxon>
    </lineage>
</organism>
<dbReference type="InterPro" id="IPR050167">
    <property type="entry name" value="Ser_Thr_protein_kinase"/>
</dbReference>
<reference evidence="2 3" key="1">
    <citation type="submission" date="2018-06" db="EMBL/GenBank/DDBJ databases">
        <title>Comparative genomics reveals the genomic features of Rhizophagus irregularis, R. cerebriforme, R. diaphanum and Gigaspora rosea, and their symbiotic lifestyle signature.</title>
        <authorList>
            <person name="Morin E."/>
            <person name="San Clemente H."/>
            <person name="Chen E.C.H."/>
            <person name="De La Providencia I."/>
            <person name="Hainaut M."/>
            <person name="Kuo A."/>
            <person name="Kohler A."/>
            <person name="Murat C."/>
            <person name="Tang N."/>
            <person name="Roy S."/>
            <person name="Loubradou J."/>
            <person name="Henrissat B."/>
            <person name="Grigoriev I.V."/>
            <person name="Corradi N."/>
            <person name="Roux C."/>
            <person name="Martin F.M."/>
        </authorList>
    </citation>
    <scope>NUCLEOTIDE SEQUENCE [LARGE SCALE GENOMIC DNA]</scope>
    <source>
        <strain evidence="2 3">DAOM 227022</strain>
    </source>
</reference>
<dbReference type="STRING" id="658196.A0A397S026"/>
<dbReference type="GO" id="GO:0007165">
    <property type="term" value="P:signal transduction"/>
    <property type="evidence" value="ECO:0007669"/>
    <property type="project" value="TreeGrafter"/>
</dbReference>
<dbReference type="Gene3D" id="1.10.10.1010">
    <property type="entry name" value="Intein homing endonuclease, domain IV"/>
    <property type="match status" value="1"/>
</dbReference>
<dbReference type="Proteomes" id="UP000265703">
    <property type="component" value="Unassembled WGS sequence"/>
</dbReference>
<keyword evidence="2" id="KW-0808">Transferase</keyword>